<organism evidence="2 3">
    <name type="scientific">Actinomadura logoneensis</name>
    <dbReference type="NCBI Taxonomy" id="2293572"/>
    <lineage>
        <taxon>Bacteria</taxon>
        <taxon>Bacillati</taxon>
        <taxon>Actinomycetota</taxon>
        <taxon>Actinomycetes</taxon>
        <taxon>Streptosporangiales</taxon>
        <taxon>Thermomonosporaceae</taxon>
        <taxon>Actinomadura</taxon>
    </lineage>
</organism>
<dbReference type="RefSeq" id="WP_117357647.1">
    <property type="nucleotide sequence ID" value="NZ_QURH01000221.1"/>
</dbReference>
<evidence type="ECO:0000256" key="1">
    <source>
        <dbReference type="SAM" id="MobiDB-lite"/>
    </source>
</evidence>
<feature type="compositionally biased region" description="Basic and acidic residues" evidence="1">
    <location>
        <begin position="71"/>
        <end position="86"/>
    </location>
</feature>
<dbReference type="Proteomes" id="UP000261811">
    <property type="component" value="Unassembled WGS sequence"/>
</dbReference>
<comment type="caution">
    <text evidence="2">The sequence shown here is derived from an EMBL/GenBank/DDBJ whole genome shotgun (WGS) entry which is preliminary data.</text>
</comment>
<feature type="region of interest" description="Disordered" evidence="1">
    <location>
        <begin position="1"/>
        <end position="23"/>
    </location>
</feature>
<feature type="region of interest" description="Disordered" evidence="1">
    <location>
        <begin position="190"/>
        <end position="231"/>
    </location>
</feature>
<protein>
    <submittedName>
        <fullName evidence="2">Uncharacterized protein</fullName>
    </submittedName>
</protein>
<evidence type="ECO:0000313" key="3">
    <source>
        <dbReference type="Proteomes" id="UP000261811"/>
    </source>
</evidence>
<dbReference type="AlphaFoldDB" id="A0A372JMQ9"/>
<feature type="compositionally biased region" description="Basic and acidic residues" evidence="1">
    <location>
        <begin position="14"/>
        <end position="23"/>
    </location>
</feature>
<evidence type="ECO:0000313" key="2">
    <source>
        <dbReference type="EMBL" id="RFU41305.1"/>
    </source>
</evidence>
<dbReference type="EMBL" id="QURH01000221">
    <property type="protein sequence ID" value="RFU41305.1"/>
    <property type="molecule type" value="Genomic_DNA"/>
</dbReference>
<accession>A0A372JMQ9</accession>
<reference evidence="2 3" key="1">
    <citation type="submission" date="2018-08" db="EMBL/GenBank/DDBJ databases">
        <title>Actinomadura jelena sp. nov., a novel Actinomycete isolated from soil in Chad.</title>
        <authorList>
            <person name="Shi L."/>
        </authorList>
    </citation>
    <scope>NUCLEOTIDE SEQUENCE [LARGE SCALE GENOMIC DNA]</scope>
    <source>
        <strain evidence="2 3">NEAU-G17</strain>
    </source>
</reference>
<sequence>MSDFSTDPFRTYPHRPERDPAMDPLERIKRARLRLNLADAARGEARRLLDDAINIALDLGVPQVEVARESGYSRETIRQNRREGEAARSLARRPLAETAPDPSTVQADLPNWAGRARGDLLGAVEQLRHAARHGLTSGHGLDLSQGLTELALLAEALEELYELADPTGQLRPRPQTAPCRHCGQPLRKPAGRDWEHTDTGAFPCDPTGVRGPFAAPADAEDTRVNTTLGSA</sequence>
<keyword evidence="3" id="KW-1185">Reference proteome</keyword>
<gene>
    <name evidence="2" type="ORF">DZF91_12525</name>
</gene>
<name>A0A372JMQ9_9ACTN</name>
<proteinExistence type="predicted"/>
<feature type="region of interest" description="Disordered" evidence="1">
    <location>
        <begin position="71"/>
        <end position="110"/>
    </location>
</feature>